<evidence type="ECO:0008006" key="5">
    <source>
        <dbReference type="Google" id="ProtNLM"/>
    </source>
</evidence>
<dbReference type="Pfam" id="PF21028">
    <property type="entry name" value="DUF1285_C"/>
    <property type="match status" value="1"/>
</dbReference>
<organism evidence="4">
    <name type="scientific">marine sediment metagenome</name>
    <dbReference type="NCBI Taxonomy" id="412755"/>
    <lineage>
        <taxon>unclassified sequences</taxon>
        <taxon>metagenomes</taxon>
        <taxon>ecological metagenomes</taxon>
    </lineage>
</organism>
<protein>
    <recommendedName>
        <fullName evidence="5">Proteophosphoglycan</fullName>
    </recommendedName>
</protein>
<feature type="domain" description="DUF1285" evidence="2">
    <location>
        <begin position="28"/>
        <end position="95"/>
    </location>
</feature>
<dbReference type="InterPro" id="IPR010707">
    <property type="entry name" value="DUF1285"/>
</dbReference>
<dbReference type="InterPro" id="IPR048342">
    <property type="entry name" value="DUF1285_C"/>
</dbReference>
<dbReference type="InterPro" id="IPR023361">
    <property type="entry name" value="DUF1285_beta_roll_sf"/>
</dbReference>
<feature type="domain" description="DUF1285" evidence="3">
    <location>
        <begin position="96"/>
        <end position="190"/>
    </location>
</feature>
<gene>
    <name evidence="4" type="ORF">LCGC14_0227510</name>
</gene>
<evidence type="ECO:0000259" key="3">
    <source>
        <dbReference type="Pfam" id="PF21028"/>
    </source>
</evidence>
<evidence type="ECO:0000256" key="1">
    <source>
        <dbReference type="SAM" id="MobiDB-lite"/>
    </source>
</evidence>
<reference evidence="4" key="1">
    <citation type="journal article" date="2015" name="Nature">
        <title>Complex archaea that bridge the gap between prokaryotes and eukaryotes.</title>
        <authorList>
            <person name="Spang A."/>
            <person name="Saw J.H."/>
            <person name="Jorgensen S.L."/>
            <person name="Zaremba-Niedzwiedzka K."/>
            <person name="Martijn J."/>
            <person name="Lind A.E."/>
            <person name="van Eijk R."/>
            <person name="Schleper C."/>
            <person name="Guy L."/>
            <person name="Ettema T.J."/>
        </authorList>
    </citation>
    <scope>NUCLEOTIDE SEQUENCE</scope>
</reference>
<evidence type="ECO:0000259" key="2">
    <source>
        <dbReference type="Pfam" id="PF06938"/>
    </source>
</evidence>
<dbReference type="AlphaFoldDB" id="A0A0F9UG09"/>
<accession>A0A0F9UG09</accession>
<dbReference type="PIRSF" id="PIRSF029557">
    <property type="entry name" value="UCP029557"/>
    <property type="match status" value="1"/>
</dbReference>
<dbReference type="Pfam" id="PF06938">
    <property type="entry name" value="DUF1285_N"/>
    <property type="match status" value="1"/>
</dbReference>
<name>A0A0F9UG09_9ZZZZ</name>
<dbReference type="InterPro" id="IPR048341">
    <property type="entry name" value="DUF1285_N"/>
</dbReference>
<feature type="region of interest" description="Disordered" evidence="1">
    <location>
        <begin position="1"/>
        <end position="31"/>
    </location>
</feature>
<dbReference type="EMBL" id="LAZR01000109">
    <property type="protein sequence ID" value="KKN90609.1"/>
    <property type="molecule type" value="Genomic_DNA"/>
</dbReference>
<dbReference type="Gene3D" id="2.30.270.10">
    <property type="entry name" value="duf1285 protein"/>
    <property type="match status" value="1"/>
</dbReference>
<comment type="caution">
    <text evidence="4">The sequence shown here is derived from an EMBL/GenBank/DDBJ whole genome shotgun (WGS) entry which is preliminary data.</text>
</comment>
<sequence>MANNQPTPESILEQVPHSEHGMKRRAPAPVHLWNPPVNGELDMRIARDGTWFYQDGPINRKAMAQLFAGILRLDADHRYYLVTPVERWAIQVDDAPFVAISMQIKGEGTEQVLTFTTNLDDSVEAGPEHPIRVVVDDETQEPSPYVLMRGNLEALINRNLFYELADKATEHEIEGKTCLGVWSQGCFFPIDGTPLPA</sequence>
<evidence type="ECO:0000313" key="4">
    <source>
        <dbReference type="EMBL" id="KKN90609.1"/>
    </source>
</evidence>
<dbReference type="Gene3D" id="3.10.540.10">
    <property type="entry name" value="duf1285 like domain"/>
    <property type="match status" value="1"/>
</dbReference>
<proteinExistence type="predicted"/>